<dbReference type="Proteomes" id="UP000305067">
    <property type="component" value="Unassembled WGS sequence"/>
</dbReference>
<dbReference type="SMART" id="SM00944">
    <property type="entry name" value="Pro-kuma_activ"/>
    <property type="match status" value="1"/>
</dbReference>
<keyword evidence="3" id="KW-0645">Protease</keyword>
<feature type="domain" description="Peptidase S53" evidence="11">
    <location>
        <begin position="230"/>
        <end position="592"/>
    </location>
</feature>
<dbReference type="CDD" id="cd11377">
    <property type="entry name" value="Pro-peptidase_S53"/>
    <property type="match status" value="1"/>
</dbReference>
<gene>
    <name evidence="12" type="ORF">BDV98DRAFT_577621</name>
</gene>
<evidence type="ECO:0000256" key="7">
    <source>
        <dbReference type="ARBA" id="ARBA00022837"/>
    </source>
</evidence>
<evidence type="ECO:0000256" key="2">
    <source>
        <dbReference type="ARBA" id="ARBA00004239"/>
    </source>
</evidence>
<keyword evidence="10" id="KW-0732">Signal</keyword>
<protein>
    <submittedName>
        <fullName evidence="12">Pro-kumamolisin, activation domain-containing protein</fullName>
    </submittedName>
</protein>
<dbReference type="STRING" id="1884261.A0A5C3Q057"/>
<comment type="cofactor">
    <cofactor evidence="1">
        <name>Ca(2+)</name>
        <dbReference type="ChEBI" id="CHEBI:29108"/>
    </cofactor>
</comment>
<evidence type="ECO:0000256" key="5">
    <source>
        <dbReference type="ARBA" id="ARBA00022801"/>
    </source>
</evidence>
<dbReference type="EMBL" id="ML178882">
    <property type="protein sequence ID" value="TFK95504.1"/>
    <property type="molecule type" value="Genomic_DNA"/>
</dbReference>
<comment type="subcellular location">
    <subcellularLocation>
        <location evidence="2">Secreted</location>
        <location evidence="2">Extracellular space</location>
    </subcellularLocation>
</comment>
<keyword evidence="4" id="KW-0479">Metal-binding</keyword>
<evidence type="ECO:0000313" key="12">
    <source>
        <dbReference type="EMBL" id="TFK95504.1"/>
    </source>
</evidence>
<comment type="caution">
    <text evidence="9">Lacks conserved residue(s) required for the propagation of feature annotation.</text>
</comment>
<evidence type="ECO:0000256" key="8">
    <source>
        <dbReference type="ARBA" id="ARBA00023145"/>
    </source>
</evidence>
<keyword evidence="7" id="KW-0106">Calcium</keyword>
<keyword evidence="13" id="KW-1185">Reference proteome</keyword>
<dbReference type="GO" id="GO:0046872">
    <property type="term" value="F:metal ion binding"/>
    <property type="evidence" value="ECO:0007669"/>
    <property type="project" value="UniProtKB-KW"/>
</dbReference>
<dbReference type="GO" id="GO:0008240">
    <property type="term" value="F:tripeptidyl-peptidase activity"/>
    <property type="evidence" value="ECO:0007669"/>
    <property type="project" value="TreeGrafter"/>
</dbReference>
<dbReference type="SUPFAM" id="SSF52743">
    <property type="entry name" value="Subtilisin-like"/>
    <property type="match status" value="1"/>
</dbReference>
<accession>A0A5C3Q057</accession>
<name>A0A5C3Q057_9AGAR</name>
<reference evidence="12 13" key="1">
    <citation type="journal article" date="2019" name="Nat. Ecol. Evol.">
        <title>Megaphylogeny resolves global patterns of mushroom evolution.</title>
        <authorList>
            <person name="Varga T."/>
            <person name="Krizsan K."/>
            <person name="Foldi C."/>
            <person name="Dima B."/>
            <person name="Sanchez-Garcia M."/>
            <person name="Sanchez-Ramirez S."/>
            <person name="Szollosi G.J."/>
            <person name="Szarkandi J.G."/>
            <person name="Papp V."/>
            <person name="Albert L."/>
            <person name="Andreopoulos W."/>
            <person name="Angelini C."/>
            <person name="Antonin V."/>
            <person name="Barry K.W."/>
            <person name="Bougher N.L."/>
            <person name="Buchanan P."/>
            <person name="Buyck B."/>
            <person name="Bense V."/>
            <person name="Catcheside P."/>
            <person name="Chovatia M."/>
            <person name="Cooper J."/>
            <person name="Damon W."/>
            <person name="Desjardin D."/>
            <person name="Finy P."/>
            <person name="Geml J."/>
            <person name="Haridas S."/>
            <person name="Hughes K."/>
            <person name="Justo A."/>
            <person name="Karasinski D."/>
            <person name="Kautmanova I."/>
            <person name="Kiss B."/>
            <person name="Kocsube S."/>
            <person name="Kotiranta H."/>
            <person name="LaButti K.M."/>
            <person name="Lechner B.E."/>
            <person name="Liimatainen K."/>
            <person name="Lipzen A."/>
            <person name="Lukacs Z."/>
            <person name="Mihaltcheva S."/>
            <person name="Morgado L.N."/>
            <person name="Niskanen T."/>
            <person name="Noordeloos M.E."/>
            <person name="Ohm R.A."/>
            <person name="Ortiz-Santana B."/>
            <person name="Ovrebo C."/>
            <person name="Racz N."/>
            <person name="Riley R."/>
            <person name="Savchenko A."/>
            <person name="Shiryaev A."/>
            <person name="Soop K."/>
            <person name="Spirin V."/>
            <person name="Szebenyi C."/>
            <person name="Tomsovsky M."/>
            <person name="Tulloss R.E."/>
            <person name="Uehling J."/>
            <person name="Grigoriev I.V."/>
            <person name="Vagvolgyi C."/>
            <person name="Papp T."/>
            <person name="Martin F.M."/>
            <person name="Miettinen O."/>
            <person name="Hibbett D.S."/>
            <person name="Nagy L.G."/>
        </authorList>
    </citation>
    <scope>NUCLEOTIDE SEQUENCE [LARGE SCALE GENOMIC DNA]</scope>
    <source>
        <strain evidence="12 13">CBS 309.79</strain>
    </source>
</reference>
<dbReference type="InterPro" id="IPR015366">
    <property type="entry name" value="S53_propep"/>
</dbReference>
<dbReference type="PROSITE" id="PS51695">
    <property type="entry name" value="SEDOLISIN"/>
    <property type="match status" value="1"/>
</dbReference>
<dbReference type="PANTHER" id="PTHR14218:SF15">
    <property type="entry name" value="TRIPEPTIDYL-PEPTIDASE 1"/>
    <property type="match status" value="1"/>
</dbReference>
<keyword evidence="8" id="KW-0865">Zymogen</keyword>
<evidence type="ECO:0000256" key="10">
    <source>
        <dbReference type="SAM" id="SignalP"/>
    </source>
</evidence>
<evidence type="ECO:0000256" key="4">
    <source>
        <dbReference type="ARBA" id="ARBA00022723"/>
    </source>
</evidence>
<evidence type="ECO:0000313" key="13">
    <source>
        <dbReference type="Proteomes" id="UP000305067"/>
    </source>
</evidence>
<dbReference type="AlphaFoldDB" id="A0A5C3Q057"/>
<feature type="signal peptide" evidence="10">
    <location>
        <begin position="1"/>
        <end position="18"/>
    </location>
</feature>
<keyword evidence="6" id="KW-0720">Serine protease</keyword>
<dbReference type="Gene3D" id="3.40.50.200">
    <property type="entry name" value="Peptidase S8/S53 domain"/>
    <property type="match status" value="1"/>
</dbReference>
<dbReference type="GO" id="GO:0006508">
    <property type="term" value="P:proteolysis"/>
    <property type="evidence" value="ECO:0007669"/>
    <property type="project" value="UniProtKB-KW"/>
</dbReference>
<evidence type="ECO:0000256" key="6">
    <source>
        <dbReference type="ARBA" id="ARBA00022825"/>
    </source>
</evidence>
<dbReference type="Pfam" id="PF09286">
    <property type="entry name" value="Pro-kuma_activ"/>
    <property type="match status" value="1"/>
</dbReference>
<evidence type="ECO:0000256" key="1">
    <source>
        <dbReference type="ARBA" id="ARBA00001913"/>
    </source>
</evidence>
<sequence>MSSTRFILLVALISAALANPLGSTHQRRSGPPEGFSAVGFSPQDETITFRIALTQKDLPGLEKALYAAATPGSPQYGQYLTKAQVNEYAAPSAEGVASVSSWLESQGLSPSSMSPSGDWISVKATVSQANRLLQAEFMAYRAEGVDDPVIRTLSYTLPAEVKDYVAAVHPTNVFPPLRDARVQAVRNVTSAAAESDARSMAGLLPRAQPTDIPPSCLPGPEDDSVAWTRPYGLTCRFDLYGIPNTTVGDAVADNSLWVSGYYNDFANKNMTKDYLNAWRPELIDREMFSLVAITGGMNNQLPGGAGLFGTAAVTTAMSTVVNTPVTFMSVGTDNAGGEDPIVWFIDQANYLLEQEKPPRVLVGDWPMPESWMDLTLATSLCNSYAQLAARGVSLVFPVSSDGVGWMRDGSECPKFDVTFPASCPYVTGVGGSSISDDGTSVEIDSWNSGGFSNYFPRPTYQDTAVPQYIESLEPGVYEGMWDPSGRGTPDVSVHKWWTVAPDAGYTYGSSSFSASLFGSIVALLNEELLAAGKSPLGFLNPLIYQNLDIFSDFTTGNNPGCDTPGFNATTGWDPVSGAGSPVYAKLRAAAGL</sequence>
<dbReference type="CDD" id="cd04056">
    <property type="entry name" value="Peptidases_S53"/>
    <property type="match status" value="1"/>
</dbReference>
<dbReference type="SUPFAM" id="SSF54897">
    <property type="entry name" value="Protease propeptides/inhibitors"/>
    <property type="match status" value="1"/>
</dbReference>
<keyword evidence="5" id="KW-0378">Hydrolase</keyword>
<dbReference type="GO" id="GO:0004252">
    <property type="term" value="F:serine-type endopeptidase activity"/>
    <property type="evidence" value="ECO:0007669"/>
    <property type="project" value="InterPro"/>
</dbReference>
<organism evidence="12 13">
    <name type="scientific">Pterulicium gracile</name>
    <dbReference type="NCBI Taxonomy" id="1884261"/>
    <lineage>
        <taxon>Eukaryota</taxon>
        <taxon>Fungi</taxon>
        <taxon>Dikarya</taxon>
        <taxon>Basidiomycota</taxon>
        <taxon>Agaricomycotina</taxon>
        <taxon>Agaricomycetes</taxon>
        <taxon>Agaricomycetidae</taxon>
        <taxon>Agaricales</taxon>
        <taxon>Pleurotineae</taxon>
        <taxon>Pterulaceae</taxon>
        <taxon>Pterulicium</taxon>
    </lineage>
</organism>
<evidence type="ECO:0000256" key="3">
    <source>
        <dbReference type="ARBA" id="ARBA00022670"/>
    </source>
</evidence>
<feature type="chain" id="PRO_5022675267" evidence="10">
    <location>
        <begin position="19"/>
        <end position="592"/>
    </location>
</feature>
<dbReference type="InterPro" id="IPR050819">
    <property type="entry name" value="Tripeptidyl-peptidase_I"/>
</dbReference>
<dbReference type="InterPro" id="IPR036852">
    <property type="entry name" value="Peptidase_S8/S53_dom_sf"/>
</dbReference>
<proteinExistence type="predicted"/>
<dbReference type="OrthoDB" id="409122at2759"/>
<evidence type="ECO:0000256" key="9">
    <source>
        <dbReference type="PROSITE-ProRule" id="PRU01032"/>
    </source>
</evidence>
<evidence type="ECO:0000259" key="11">
    <source>
        <dbReference type="PROSITE" id="PS51695"/>
    </source>
</evidence>
<dbReference type="PANTHER" id="PTHR14218">
    <property type="entry name" value="PROTEASE S8 TRIPEPTIDYL PEPTIDASE I CLN2"/>
    <property type="match status" value="1"/>
</dbReference>
<dbReference type="GO" id="GO:0005576">
    <property type="term" value="C:extracellular region"/>
    <property type="evidence" value="ECO:0007669"/>
    <property type="project" value="UniProtKB-SubCell"/>
</dbReference>
<dbReference type="InterPro" id="IPR030400">
    <property type="entry name" value="Sedolisin_dom"/>
</dbReference>